<protein>
    <submittedName>
        <fullName evidence="1">Uncharacterized protein</fullName>
    </submittedName>
</protein>
<evidence type="ECO:0000313" key="1">
    <source>
        <dbReference type="EMBL" id="KAG0412514.1"/>
    </source>
</evidence>
<feature type="non-terminal residue" evidence="1">
    <location>
        <position position="81"/>
    </location>
</feature>
<dbReference type="EMBL" id="JABSTQ010011340">
    <property type="protein sequence ID" value="KAG0412514.1"/>
    <property type="molecule type" value="Genomic_DNA"/>
</dbReference>
<keyword evidence="2" id="KW-1185">Reference proteome</keyword>
<gene>
    <name evidence="1" type="ORF">HPB47_010350</name>
</gene>
<feature type="non-terminal residue" evidence="1">
    <location>
        <position position="1"/>
    </location>
</feature>
<dbReference type="Proteomes" id="UP000805193">
    <property type="component" value="Unassembled WGS sequence"/>
</dbReference>
<sequence>HWRQTAKDRRAGTSALHRLHGRGALYNVTARFRAYLEKVLELVYSLLDDILSVEQRDDETTDALVLLKEQCHLLLKRNNAV</sequence>
<accession>A0AC60NZZ8</accession>
<organism evidence="1 2">
    <name type="scientific">Ixodes persulcatus</name>
    <name type="common">Taiga tick</name>
    <dbReference type="NCBI Taxonomy" id="34615"/>
    <lineage>
        <taxon>Eukaryota</taxon>
        <taxon>Metazoa</taxon>
        <taxon>Ecdysozoa</taxon>
        <taxon>Arthropoda</taxon>
        <taxon>Chelicerata</taxon>
        <taxon>Arachnida</taxon>
        <taxon>Acari</taxon>
        <taxon>Parasitiformes</taxon>
        <taxon>Ixodida</taxon>
        <taxon>Ixodoidea</taxon>
        <taxon>Ixodidae</taxon>
        <taxon>Ixodinae</taxon>
        <taxon>Ixodes</taxon>
    </lineage>
</organism>
<name>A0AC60NZZ8_IXOPE</name>
<comment type="caution">
    <text evidence="1">The sequence shown here is derived from an EMBL/GenBank/DDBJ whole genome shotgun (WGS) entry which is preliminary data.</text>
</comment>
<evidence type="ECO:0000313" key="2">
    <source>
        <dbReference type="Proteomes" id="UP000805193"/>
    </source>
</evidence>
<proteinExistence type="predicted"/>
<reference evidence="1 2" key="1">
    <citation type="journal article" date="2020" name="Cell">
        <title>Large-Scale Comparative Analyses of Tick Genomes Elucidate Their Genetic Diversity and Vector Capacities.</title>
        <authorList>
            <consortium name="Tick Genome and Microbiome Consortium (TIGMIC)"/>
            <person name="Jia N."/>
            <person name="Wang J."/>
            <person name="Shi W."/>
            <person name="Du L."/>
            <person name="Sun Y."/>
            <person name="Zhan W."/>
            <person name="Jiang J.F."/>
            <person name="Wang Q."/>
            <person name="Zhang B."/>
            <person name="Ji P."/>
            <person name="Bell-Sakyi L."/>
            <person name="Cui X.M."/>
            <person name="Yuan T.T."/>
            <person name="Jiang B.G."/>
            <person name="Yang W.F."/>
            <person name="Lam T.T."/>
            <person name="Chang Q.C."/>
            <person name="Ding S.J."/>
            <person name="Wang X.J."/>
            <person name="Zhu J.G."/>
            <person name="Ruan X.D."/>
            <person name="Zhao L."/>
            <person name="Wei J.T."/>
            <person name="Ye R.Z."/>
            <person name="Que T.C."/>
            <person name="Du C.H."/>
            <person name="Zhou Y.H."/>
            <person name="Cheng J.X."/>
            <person name="Dai P.F."/>
            <person name="Guo W.B."/>
            <person name="Han X.H."/>
            <person name="Huang E.J."/>
            <person name="Li L.F."/>
            <person name="Wei W."/>
            <person name="Gao Y.C."/>
            <person name="Liu J.Z."/>
            <person name="Shao H.Z."/>
            <person name="Wang X."/>
            <person name="Wang C.C."/>
            <person name="Yang T.C."/>
            <person name="Huo Q.B."/>
            <person name="Li W."/>
            <person name="Chen H.Y."/>
            <person name="Chen S.E."/>
            <person name="Zhou L.G."/>
            <person name="Ni X.B."/>
            <person name="Tian J.H."/>
            <person name="Sheng Y."/>
            <person name="Liu T."/>
            <person name="Pan Y.S."/>
            <person name="Xia L.Y."/>
            <person name="Li J."/>
            <person name="Zhao F."/>
            <person name="Cao W.C."/>
        </authorList>
    </citation>
    <scope>NUCLEOTIDE SEQUENCE [LARGE SCALE GENOMIC DNA]</scope>
    <source>
        <strain evidence="1">Iper-2018</strain>
    </source>
</reference>